<dbReference type="Proteomes" id="UP000280834">
    <property type="component" value="Unassembled WGS sequence"/>
</dbReference>
<dbReference type="EMBL" id="UZAG01023186">
    <property type="protein sequence ID" value="VDO55963.1"/>
    <property type="molecule type" value="Genomic_DNA"/>
</dbReference>
<keyword evidence="2" id="KW-1185">Reference proteome</keyword>
<gene>
    <name evidence="1" type="ORF">BTMF_LOCUS15814</name>
</gene>
<reference evidence="1 2" key="1">
    <citation type="submission" date="2018-11" db="EMBL/GenBank/DDBJ databases">
        <authorList>
            <consortium name="Pathogen Informatics"/>
        </authorList>
    </citation>
    <scope>NUCLEOTIDE SEQUENCE [LARGE SCALE GENOMIC DNA]</scope>
</reference>
<accession>A0A3P7XRC9</accession>
<name>A0A3P7XRC9_9BILA</name>
<evidence type="ECO:0000313" key="1">
    <source>
        <dbReference type="EMBL" id="VDO55963.1"/>
    </source>
</evidence>
<proteinExistence type="predicted"/>
<dbReference type="AlphaFoldDB" id="A0A3P7XRC9"/>
<sequence>MKLVTNIQSQSDGQHLIKDISSESAKWNNEGKIVTWSDVTVKVPLGKKSLLQCLKIVRETTKTKTILSKG</sequence>
<protein>
    <submittedName>
        <fullName evidence="1">Uncharacterized protein</fullName>
    </submittedName>
</protein>
<organism evidence="1 2">
    <name type="scientific">Brugia timori</name>
    <dbReference type="NCBI Taxonomy" id="42155"/>
    <lineage>
        <taxon>Eukaryota</taxon>
        <taxon>Metazoa</taxon>
        <taxon>Ecdysozoa</taxon>
        <taxon>Nematoda</taxon>
        <taxon>Chromadorea</taxon>
        <taxon>Rhabditida</taxon>
        <taxon>Spirurina</taxon>
        <taxon>Spiruromorpha</taxon>
        <taxon>Filarioidea</taxon>
        <taxon>Onchocercidae</taxon>
        <taxon>Brugia</taxon>
    </lineage>
</organism>
<evidence type="ECO:0000313" key="2">
    <source>
        <dbReference type="Proteomes" id="UP000280834"/>
    </source>
</evidence>
<feature type="non-terminal residue" evidence="1">
    <location>
        <position position="70"/>
    </location>
</feature>